<evidence type="ECO:0000256" key="1">
    <source>
        <dbReference type="ARBA" id="ARBA00009320"/>
    </source>
</evidence>
<dbReference type="PANTHER" id="PTHR42743:SF11">
    <property type="entry name" value="AMINODEOXYCHORISMATE LYASE"/>
    <property type="match status" value="1"/>
</dbReference>
<dbReference type="Proteomes" id="UP001221757">
    <property type="component" value="Unassembled WGS sequence"/>
</dbReference>
<dbReference type="SUPFAM" id="SSF56752">
    <property type="entry name" value="D-aminoacid aminotransferase-like PLP-dependent enzymes"/>
    <property type="match status" value="1"/>
</dbReference>
<keyword evidence="2" id="KW-0808">Transferase</keyword>
<gene>
    <name evidence="2" type="ORF">B0H17DRAFT_1081083</name>
</gene>
<reference evidence="2" key="1">
    <citation type="submission" date="2023-03" db="EMBL/GenBank/DDBJ databases">
        <title>Massive genome expansion in bonnet fungi (Mycena s.s.) driven by repeated elements and novel gene families across ecological guilds.</title>
        <authorList>
            <consortium name="Lawrence Berkeley National Laboratory"/>
            <person name="Harder C.B."/>
            <person name="Miyauchi S."/>
            <person name="Viragh M."/>
            <person name="Kuo A."/>
            <person name="Thoen E."/>
            <person name="Andreopoulos B."/>
            <person name="Lu D."/>
            <person name="Skrede I."/>
            <person name="Drula E."/>
            <person name="Henrissat B."/>
            <person name="Morin E."/>
            <person name="Kohler A."/>
            <person name="Barry K."/>
            <person name="LaButti K."/>
            <person name="Morin E."/>
            <person name="Salamov A."/>
            <person name="Lipzen A."/>
            <person name="Mereny Z."/>
            <person name="Hegedus B."/>
            <person name="Baldrian P."/>
            <person name="Stursova M."/>
            <person name="Weitz H."/>
            <person name="Taylor A."/>
            <person name="Grigoriev I.V."/>
            <person name="Nagy L.G."/>
            <person name="Martin F."/>
            <person name="Kauserud H."/>
        </authorList>
    </citation>
    <scope>NUCLEOTIDE SEQUENCE</scope>
    <source>
        <strain evidence="2">CBHHK067</strain>
    </source>
</reference>
<dbReference type="AlphaFoldDB" id="A0AAD7D2E9"/>
<comment type="similarity">
    <text evidence="1">Belongs to the class-IV pyridoxal-phosphate-dependent aminotransferase family.</text>
</comment>
<dbReference type="GO" id="GO:0008483">
    <property type="term" value="F:transaminase activity"/>
    <property type="evidence" value="ECO:0007669"/>
    <property type="project" value="UniProtKB-KW"/>
</dbReference>
<organism evidence="2 3">
    <name type="scientific">Mycena rosella</name>
    <name type="common">Pink bonnet</name>
    <name type="synonym">Agaricus rosellus</name>
    <dbReference type="NCBI Taxonomy" id="1033263"/>
    <lineage>
        <taxon>Eukaryota</taxon>
        <taxon>Fungi</taxon>
        <taxon>Dikarya</taxon>
        <taxon>Basidiomycota</taxon>
        <taxon>Agaricomycotina</taxon>
        <taxon>Agaricomycetes</taxon>
        <taxon>Agaricomycetidae</taxon>
        <taxon>Agaricales</taxon>
        <taxon>Marasmiineae</taxon>
        <taxon>Mycenaceae</taxon>
        <taxon>Mycena</taxon>
    </lineage>
</organism>
<protein>
    <submittedName>
        <fullName evidence="2">Aminotransferase</fullName>
    </submittedName>
</protein>
<dbReference type="PANTHER" id="PTHR42743">
    <property type="entry name" value="AMINO-ACID AMINOTRANSFERASE"/>
    <property type="match status" value="1"/>
</dbReference>
<evidence type="ECO:0000313" key="2">
    <source>
        <dbReference type="EMBL" id="KAJ7675343.1"/>
    </source>
</evidence>
<dbReference type="EMBL" id="JARKIE010000149">
    <property type="protein sequence ID" value="KAJ7675343.1"/>
    <property type="molecule type" value="Genomic_DNA"/>
</dbReference>
<dbReference type="Pfam" id="PF01063">
    <property type="entry name" value="Aminotran_4"/>
    <property type="match status" value="1"/>
</dbReference>
<dbReference type="InterPro" id="IPR043131">
    <property type="entry name" value="BCAT-like_N"/>
</dbReference>
<accession>A0AAD7D2E9</accession>
<keyword evidence="3" id="KW-1185">Reference proteome</keyword>
<dbReference type="InterPro" id="IPR036038">
    <property type="entry name" value="Aminotransferase-like"/>
</dbReference>
<name>A0AAD7D2E9_MYCRO</name>
<dbReference type="InterPro" id="IPR043132">
    <property type="entry name" value="BCAT-like_C"/>
</dbReference>
<comment type="caution">
    <text evidence="2">The sequence shown here is derived from an EMBL/GenBank/DDBJ whole genome shotgun (WGS) entry which is preliminary data.</text>
</comment>
<dbReference type="InterPro" id="IPR050571">
    <property type="entry name" value="Class-IV_PLP-Dep_Aminotrnsfr"/>
</dbReference>
<dbReference type="Gene3D" id="3.20.10.10">
    <property type="entry name" value="D-amino Acid Aminotransferase, subunit A, domain 2"/>
    <property type="match status" value="1"/>
</dbReference>
<sequence length="255" mass="27822">MFSLLTSTRCDKYLERLRWNNGDGPPSPYLLLAFHLDRLRDAALAHDWPDAHAALSYDALHSACEAAVASYDGDPAEAFKIRITLSQAGTLAAAASSIPPLKFDPTSPSFSKPLTDSATLYGPAMTLFLDTQPTPPAGLFTSTKTTERAVYDAARQRTGLPQLPTSDADVLLYTPEGFITESSVSNVAMYHSHTWVTPPLSTGCLPGVLRRWLLQHKRIREAEPGELTKDALRPGDWVLLFNSVHGCRLGRITAS</sequence>
<keyword evidence="2" id="KW-0032">Aminotransferase</keyword>
<evidence type="ECO:0000313" key="3">
    <source>
        <dbReference type="Proteomes" id="UP001221757"/>
    </source>
</evidence>
<dbReference type="Gene3D" id="3.30.470.10">
    <property type="match status" value="1"/>
</dbReference>
<proteinExistence type="inferred from homology"/>
<dbReference type="InterPro" id="IPR001544">
    <property type="entry name" value="Aminotrans_IV"/>
</dbReference>
<dbReference type="GO" id="GO:0046394">
    <property type="term" value="P:carboxylic acid biosynthetic process"/>
    <property type="evidence" value="ECO:0007669"/>
    <property type="project" value="UniProtKB-ARBA"/>
</dbReference>